<dbReference type="SMART" id="SM00829">
    <property type="entry name" value="PKS_ER"/>
    <property type="match status" value="1"/>
</dbReference>
<evidence type="ECO:0000313" key="3">
    <source>
        <dbReference type="Proteomes" id="UP001500630"/>
    </source>
</evidence>
<dbReference type="Gene3D" id="3.90.180.10">
    <property type="entry name" value="Medium-chain alcohol dehydrogenases, catalytic domain"/>
    <property type="match status" value="1"/>
</dbReference>
<dbReference type="Pfam" id="PF00107">
    <property type="entry name" value="ADH_zinc_N"/>
    <property type="match status" value="1"/>
</dbReference>
<dbReference type="Pfam" id="PF08240">
    <property type="entry name" value="ADH_N"/>
    <property type="match status" value="1"/>
</dbReference>
<dbReference type="InterPro" id="IPR051397">
    <property type="entry name" value="Zn-ADH-like_protein"/>
</dbReference>
<keyword evidence="3" id="KW-1185">Reference proteome</keyword>
<dbReference type="InterPro" id="IPR036291">
    <property type="entry name" value="NAD(P)-bd_dom_sf"/>
</dbReference>
<evidence type="ECO:0000259" key="1">
    <source>
        <dbReference type="SMART" id="SM00829"/>
    </source>
</evidence>
<dbReference type="SUPFAM" id="SSF51735">
    <property type="entry name" value="NAD(P)-binding Rossmann-fold domains"/>
    <property type="match status" value="1"/>
</dbReference>
<dbReference type="InterPro" id="IPR013149">
    <property type="entry name" value="ADH-like_C"/>
</dbReference>
<gene>
    <name evidence="2" type="ORF">GCM10022419_049480</name>
</gene>
<evidence type="ECO:0000313" key="2">
    <source>
        <dbReference type="EMBL" id="GAA3562928.1"/>
    </source>
</evidence>
<reference evidence="3" key="1">
    <citation type="journal article" date="2019" name="Int. J. Syst. Evol. Microbiol.">
        <title>The Global Catalogue of Microorganisms (GCM) 10K type strain sequencing project: providing services to taxonomists for standard genome sequencing and annotation.</title>
        <authorList>
            <consortium name="The Broad Institute Genomics Platform"/>
            <consortium name="The Broad Institute Genome Sequencing Center for Infectious Disease"/>
            <person name="Wu L."/>
            <person name="Ma J."/>
        </authorList>
    </citation>
    <scope>NUCLEOTIDE SEQUENCE [LARGE SCALE GENOMIC DNA]</scope>
    <source>
        <strain evidence="3">JCM 17326</strain>
    </source>
</reference>
<dbReference type="InterPro" id="IPR011032">
    <property type="entry name" value="GroES-like_sf"/>
</dbReference>
<comment type="caution">
    <text evidence="2">The sequence shown here is derived from an EMBL/GenBank/DDBJ whole genome shotgun (WGS) entry which is preliminary data.</text>
</comment>
<name>A0ABP6XAD0_9ACTN</name>
<dbReference type="PANTHER" id="PTHR43677:SF4">
    <property type="entry name" value="QUINONE OXIDOREDUCTASE-LIKE PROTEIN 2"/>
    <property type="match status" value="1"/>
</dbReference>
<dbReference type="InterPro" id="IPR020843">
    <property type="entry name" value="ER"/>
</dbReference>
<dbReference type="SUPFAM" id="SSF50129">
    <property type="entry name" value="GroES-like"/>
    <property type="match status" value="1"/>
</dbReference>
<dbReference type="PANTHER" id="PTHR43677">
    <property type="entry name" value="SHORT-CHAIN DEHYDROGENASE/REDUCTASE"/>
    <property type="match status" value="1"/>
</dbReference>
<dbReference type="InterPro" id="IPR013154">
    <property type="entry name" value="ADH-like_N"/>
</dbReference>
<accession>A0ABP6XAD0</accession>
<dbReference type="EMBL" id="BAABDQ010000010">
    <property type="protein sequence ID" value="GAA3562928.1"/>
    <property type="molecule type" value="Genomic_DNA"/>
</dbReference>
<dbReference type="CDD" id="cd08270">
    <property type="entry name" value="MDR4"/>
    <property type="match status" value="1"/>
</dbReference>
<dbReference type="Proteomes" id="UP001500630">
    <property type="component" value="Unassembled WGS sequence"/>
</dbReference>
<protein>
    <submittedName>
        <fullName evidence="2">Zinc-binding dehydrogenase</fullName>
    </submittedName>
</protein>
<organism evidence="2 3">
    <name type="scientific">Nonomuraea rosea</name>
    <dbReference type="NCBI Taxonomy" id="638574"/>
    <lineage>
        <taxon>Bacteria</taxon>
        <taxon>Bacillati</taxon>
        <taxon>Actinomycetota</taxon>
        <taxon>Actinomycetes</taxon>
        <taxon>Streptosporangiales</taxon>
        <taxon>Streptosporangiaceae</taxon>
        <taxon>Nonomuraea</taxon>
    </lineage>
</organism>
<feature type="domain" description="Enoyl reductase (ER)" evidence="1">
    <location>
        <begin position="11"/>
        <end position="308"/>
    </location>
</feature>
<proteinExistence type="predicted"/>
<sequence>MLMRALLVDHSTPSGLRLGETAGPVPAPHQALVRVSAVSLNFGEVKHAIPQVPDGTVLGWDAAGVIERPAADGSGPPAGTPVVTAGLDGAWAELRAVDTGALGIAPAGADPGALSTVPVAGASALRALRRIGDLLGKRILVTGATGGVGRYAVQLARLGGAHVVASTGDPQAHGDGLRALGAHEVVAGPELLGSPVDGVVDCVGGRQLVESFGRLAPGGTLVAVGHATDEPESFPSGAFYGNEGRHERSIVTFYLLDGVPLGADLTWLAGRVAAGVLDPQITWRGGWDKAGEAVSALLERRLHGKAVLDL</sequence>
<dbReference type="Gene3D" id="3.40.50.720">
    <property type="entry name" value="NAD(P)-binding Rossmann-like Domain"/>
    <property type="match status" value="1"/>
</dbReference>